<keyword evidence="1" id="KW-1133">Transmembrane helix</keyword>
<sequence length="770" mass="85262">MGIRKITDIPEDVYVQFVRSLFANSGTLIVGALCHVAVALVAYIRTERPLFALFSVLFLAVGVWRYFDMQRCRERLEKLDLETARELETSYVVKGGIQGLLLGTFGFVAIYLYPDLFVELGALSVNLASLVTVVGRNYGSPRMVVVFVTTMLVPVGTGLLLHAELAHVVLGLLIFPFGLIIISNAAGLRGILASVVLERRKVSQLAQRFDRALNTMSHGLIMFSPEGRAVVANAQAAEFLGFRSSEQLLGRSLKALLLRGVAGKLLRGKDYVHAETQLTKALKQGRGRKVLLPLTDGRYFEFSAREGREELGVITFEEVTQRVEAEARIRHMARYDSLTDLPNRAYFHEMVTNLMASGDPDRLCGLAVLDLDDFKSVNDTLGHPVGDGLIYAVAERLSGCATDNVKISRFGGDEFMIFINRVEDENDFALQFQTIFDRLQGEVEVAGHSLRIQASAGAVVVPVRSYDMDAITVKADLALYNAKEQGKNRWRLFKEEMDEAFRSKQVMKADLRSAIQARALRVVYQPIIDMRTMRISDCEALCRWDHPELGPISPAVFIPLAEEIGLVSEISALVLEAACQECARWPEDLGVSVNLSAKDFHSGAVVDKVRNALTKAGLAAHRLEVEVTETTLLDDRALNRHYINELKALGVRIALDDFGTGYSSLSYLHTLPLDRVKIDGSFLQDIIGNSRSHQLLKSVVELSRNLGLAVTVEGVETFEQLKILAESVKPDRVQGFLFGSALSSSGIETMSNMVWSPDGKFRKHDLTVQH</sequence>
<name>A0A9X2X822_9HYPH</name>
<feature type="domain" description="EAL" evidence="3">
    <location>
        <begin position="504"/>
        <end position="755"/>
    </location>
</feature>
<gene>
    <name evidence="5" type="ORF">NYR54_05865</name>
</gene>
<keyword evidence="1" id="KW-0472">Membrane</keyword>
<feature type="transmembrane region" description="Helical" evidence="1">
    <location>
        <begin position="50"/>
        <end position="67"/>
    </location>
</feature>
<dbReference type="SMART" id="SM00052">
    <property type="entry name" value="EAL"/>
    <property type="match status" value="1"/>
</dbReference>
<dbReference type="RefSeq" id="WP_261514665.1">
    <property type="nucleotide sequence ID" value="NZ_JAODNV010000006.1"/>
</dbReference>
<dbReference type="SUPFAM" id="SSF55785">
    <property type="entry name" value="PYP-like sensor domain (PAS domain)"/>
    <property type="match status" value="1"/>
</dbReference>
<dbReference type="InterPro" id="IPR043128">
    <property type="entry name" value="Rev_trsase/Diguanyl_cyclase"/>
</dbReference>
<dbReference type="AlphaFoldDB" id="A0A9X2X822"/>
<dbReference type="SMART" id="SM00091">
    <property type="entry name" value="PAS"/>
    <property type="match status" value="1"/>
</dbReference>
<dbReference type="InterPro" id="IPR035919">
    <property type="entry name" value="EAL_sf"/>
</dbReference>
<evidence type="ECO:0000256" key="1">
    <source>
        <dbReference type="SAM" id="Phobius"/>
    </source>
</evidence>
<evidence type="ECO:0000259" key="2">
    <source>
        <dbReference type="PROSITE" id="PS50112"/>
    </source>
</evidence>
<dbReference type="Pfam" id="PF00990">
    <property type="entry name" value="GGDEF"/>
    <property type="match status" value="1"/>
</dbReference>
<dbReference type="PROSITE" id="PS50112">
    <property type="entry name" value="PAS"/>
    <property type="match status" value="1"/>
</dbReference>
<feature type="transmembrane region" description="Helical" evidence="1">
    <location>
        <begin position="91"/>
        <end position="114"/>
    </location>
</feature>
<dbReference type="CDD" id="cd01949">
    <property type="entry name" value="GGDEF"/>
    <property type="match status" value="1"/>
</dbReference>
<evidence type="ECO:0000313" key="6">
    <source>
        <dbReference type="Proteomes" id="UP001149009"/>
    </source>
</evidence>
<comment type="caution">
    <text evidence="5">The sequence shown here is derived from an EMBL/GenBank/DDBJ whole genome shotgun (WGS) entry which is preliminary data.</text>
</comment>
<feature type="domain" description="PAS" evidence="2">
    <location>
        <begin position="205"/>
        <end position="246"/>
    </location>
</feature>
<dbReference type="Pfam" id="PF12860">
    <property type="entry name" value="PAS_7"/>
    <property type="match status" value="1"/>
</dbReference>
<dbReference type="PROSITE" id="PS50883">
    <property type="entry name" value="EAL"/>
    <property type="match status" value="1"/>
</dbReference>
<proteinExistence type="predicted"/>
<dbReference type="Gene3D" id="3.20.20.450">
    <property type="entry name" value="EAL domain"/>
    <property type="match status" value="1"/>
</dbReference>
<keyword evidence="1" id="KW-0812">Transmembrane</keyword>
<evidence type="ECO:0000259" key="3">
    <source>
        <dbReference type="PROSITE" id="PS50883"/>
    </source>
</evidence>
<dbReference type="InterPro" id="IPR052155">
    <property type="entry name" value="Biofilm_reg_signaling"/>
</dbReference>
<dbReference type="Gene3D" id="3.30.70.270">
    <property type="match status" value="1"/>
</dbReference>
<dbReference type="Gene3D" id="3.30.450.20">
    <property type="entry name" value="PAS domain"/>
    <property type="match status" value="1"/>
</dbReference>
<dbReference type="SUPFAM" id="SSF141868">
    <property type="entry name" value="EAL domain-like"/>
    <property type="match status" value="1"/>
</dbReference>
<dbReference type="InterPro" id="IPR001633">
    <property type="entry name" value="EAL_dom"/>
</dbReference>
<accession>A0A9X2X822</accession>
<reference evidence="5" key="1">
    <citation type="submission" date="2022-08" db="EMBL/GenBank/DDBJ databases">
        <title>Chelativorans sichuanense sp. nov., a paraffin oil-degrading bacterium isolated from a mixture of oil-based drill cuttings and paddy soil.</title>
        <authorList>
            <person name="Yu J."/>
            <person name="Liu H."/>
            <person name="Chen Q."/>
        </authorList>
    </citation>
    <scope>NUCLEOTIDE SEQUENCE</scope>
    <source>
        <strain evidence="5">SCAU 2101</strain>
    </source>
</reference>
<feature type="transmembrane region" description="Helical" evidence="1">
    <location>
        <begin position="145"/>
        <end position="163"/>
    </location>
</feature>
<dbReference type="NCBIfam" id="TIGR00254">
    <property type="entry name" value="GGDEF"/>
    <property type="match status" value="1"/>
</dbReference>
<dbReference type="SUPFAM" id="SSF55073">
    <property type="entry name" value="Nucleotide cyclase"/>
    <property type="match status" value="1"/>
</dbReference>
<dbReference type="InterPro" id="IPR029787">
    <property type="entry name" value="Nucleotide_cyclase"/>
</dbReference>
<dbReference type="InterPro" id="IPR000014">
    <property type="entry name" value="PAS"/>
</dbReference>
<evidence type="ECO:0000313" key="5">
    <source>
        <dbReference type="EMBL" id="MCT8989819.1"/>
    </source>
</evidence>
<dbReference type="SMART" id="SM00267">
    <property type="entry name" value="GGDEF"/>
    <property type="match status" value="1"/>
</dbReference>
<feature type="domain" description="GGDEF" evidence="4">
    <location>
        <begin position="362"/>
        <end position="495"/>
    </location>
</feature>
<protein>
    <submittedName>
        <fullName evidence="5">EAL domain-containing protein</fullName>
    </submittedName>
</protein>
<feature type="transmembrane region" description="Helical" evidence="1">
    <location>
        <begin position="169"/>
        <end position="192"/>
    </location>
</feature>
<dbReference type="Proteomes" id="UP001149009">
    <property type="component" value="Unassembled WGS sequence"/>
</dbReference>
<dbReference type="EMBL" id="JAODNV010000006">
    <property type="protein sequence ID" value="MCT8989819.1"/>
    <property type="molecule type" value="Genomic_DNA"/>
</dbReference>
<dbReference type="PROSITE" id="PS50887">
    <property type="entry name" value="GGDEF"/>
    <property type="match status" value="1"/>
</dbReference>
<dbReference type="Pfam" id="PF00563">
    <property type="entry name" value="EAL"/>
    <property type="match status" value="1"/>
</dbReference>
<dbReference type="PANTHER" id="PTHR44757">
    <property type="entry name" value="DIGUANYLATE CYCLASE DGCP"/>
    <property type="match status" value="1"/>
</dbReference>
<dbReference type="CDD" id="cd01948">
    <property type="entry name" value="EAL"/>
    <property type="match status" value="1"/>
</dbReference>
<keyword evidence="6" id="KW-1185">Reference proteome</keyword>
<feature type="transmembrane region" description="Helical" evidence="1">
    <location>
        <begin position="21"/>
        <end position="44"/>
    </location>
</feature>
<dbReference type="PANTHER" id="PTHR44757:SF2">
    <property type="entry name" value="BIOFILM ARCHITECTURE MAINTENANCE PROTEIN MBAA"/>
    <property type="match status" value="1"/>
</dbReference>
<dbReference type="InterPro" id="IPR000160">
    <property type="entry name" value="GGDEF_dom"/>
</dbReference>
<organism evidence="5 6">
    <name type="scientific">Chelativorans petroleitrophicus</name>
    <dbReference type="NCBI Taxonomy" id="2975484"/>
    <lineage>
        <taxon>Bacteria</taxon>
        <taxon>Pseudomonadati</taxon>
        <taxon>Pseudomonadota</taxon>
        <taxon>Alphaproteobacteria</taxon>
        <taxon>Hyphomicrobiales</taxon>
        <taxon>Phyllobacteriaceae</taxon>
        <taxon>Chelativorans</taxon>
    </lineage>
</organism>
<dbReference type="InterPro" id="IPR035965">
    <property type="entry name" value="PAS-like_dom_sf"/>
</dbReference>
<evidence type="ECO:0000259" key="4">
    <source>
        <dbReference type="PROSITE" id="PS50887"/>
    </source>
</evidence>